<dbReference type="GO" id="GO:0005975">
    <property type="term" value="P:carbohydrate metabolic process"/>
    <property type="evidence" value="ECO:0007669"/>
    <property type="project" value="InterPro"/>
</dbReference>
<protein>
    <submittedName>
        <fullName evidence="1">Uncharacterized protein</fullName>
    </submittedName>
</protein>
<reference evidence="1" key="1">
    <citation type="journal article" date="2014" name="Int. J. Syst. Evol. Microbiol.">
        <title>Complete genome sequence of Corynebacterium casei LMG S-19264T (=DSM 44701T), isolated from a smear-ripened cheese.</title>
        <authorList>
            <consortium name="US DOE Joint Genome Institute (JGI-PGF)"/>
            <person name="Walter F."/>
            <person name="Albersmeier A."/>
            <person name="Kalinowski J."/>
            <person name="Ruckert C."/>
        </authorList>
    </citation>
    <scope>NUCLEOTIDE SEQUENCE</scope>
    <source>
        <strain evidence="1">CGMCC 1.12195</strain>
    </source>
</reference>
<evidence type="ECO:0000313" key="2">
    <source>
        <dbReference type="Proteomes" id="UP000660862"/>
    </source>
</evidence>
<proteinExistence type="predicted"/>
<keyword evidence="2" id="KW-1185">Reference proteome</keyword>
<dbReference type="AlphaFoldDB" id="A0A917I214"/>
<evidence type="ECO:0000313" key="1">
    <source>
        <dbReference type="EMBL" id="GGH04181.1"/>
    </source>
</evidence>
<sequence>MGKPQSSISPWAIHLANELTSQRASTCSEKQISSKNVQVILTADSLVICVSRMGGVKLAFRAAYTPASDFEVTDSDNSKETLKYKLNSSLGTYRVAIWLDEYEQLSGLHYTTHFTPAEDVQIPFWPKDIVALKDDGILADGDVDVHVAQEGLRSGLVYVSRTKPETGAMLYFQNLTALSDYCAATETSVANTVNGGWPEFGFALPVAEKKPILRGNEYTLTDAFVTFADDAPADQFETAKQFMDMLAYIYLQLPKPAVRYHDYPDIAAKALPELANHKGCWTHHRGHSYLNAYVCDYKTPPEIMVQLAVVLPLKEYEEWTGQAIPLIAELEAGLTAFYDEDIGTVQRWLPAAEQQLDGEEEQKKPLIMDSWYLHHPLLNLSRMALHGNEMAKDLFLKSLDYTVKVAHHFNYKWPVFYKMDTLETVKAETKPGEGGERDVAGIYALVMMQAWELTNADKYLDEAKKAAKSVASDGFKLFYQANNTAFAAGAMLRLWKATQDELYLDLGYLFLANVFRNLALWDARYGHGLHFPLFFAVFPLNDAPYTAVYEEVEVFSAIYEFLEQADETPIRRSYALLLAEFVRYALHRMVYYYPTVLPRHMLADEVKTGEVDRKLWIPLEDIYPEWEKSGTVGQEVYGAGFPFAVVPRHFIHIADATYLLFIDYPISELLVGSQEARFKVLGDGQLACKLYVMKTGSGGPLEVTVSGERQGAIDPQSVDGERQCFEVTGDQHVVLNWS</sequence>
<comment type="caution">
    <text evidence="1">The sequence shown here is derived from an EMBL/GenBank/DDBJ whole genome shotgun (WGS) entry which is preliminary data.</text>
</comment>
<dbReference type="EMBL" id="BMER01000007">
    <property type="protein sequence ID" value="GGH04181.1"/>
    <property type="molecule type" value="Genomic_DNA"/>
</dbReference>
<reference evidence="1" key="2">
    <citation type="submission" date="2020-09" db="EMBL/GenBank/DDBJ databases">
        <authorList>
            <person name="Sun Q."/>
            <person name="Zhou Y."/>
        </authorList>
    </citation>
    <scope>NUCLEOTIDE SEQUENCE</scope>
    <source>
        <strain evidence="1">CGMCC 1.12195</strain>
    </source>
</reference>
<dbReference type="Proteomes" id="UP000660862">
    <property type="component" value="Unassembled WGS sequence"/>
</dbReference>
<gene>
    <name evidence="1" type="ORF">GCM10007415_45540</name>
</gene>
<accession>A0A917I214</accession>
<name>A0A917I214_9SPHI</name>
<dbReference type="InterPro" id="IPR008928">
    <property type="entry name" value="6-hairpin_glycosidase_sf"/>
</dbReference>
<organism evidence="1 2">
    <name type="scientific">Parapedobacter pyrenivorans</name>
    <dbReference type="NCBI Taxonomy" id="1305674"/>
    <lineage>
        <taxon>Bacteria</taxon>
        <taxon>Pseudomonadati</taxon>
        <taxon>Bacteroidota</taxon>
        <taxon>Sphingobacteriia</taxon>
        <taxon>Sphingobacteriales</taxon>
        <taxon>Sphingobacteriaceae</taxon>
        <taxon>Parapedobacter</taxon>
    </lineage>
</organism>
<dbReference type="RefSeq" id="WP_188508446.1">
    <property type="nucleotide sequence ID" value="NZ_BMER01000007.1"/>
</dbReference>
<dbReference type="SUPFAM" id="SSF48208">
    <property type="entry name" value="Six-hairpin glycosidases"/>
    <property type="match status" value="1"/>
</dbReference>